<dbReference type="Proteomes" id="UP000275078">
    <property type="component" value="Unassembled WGS sequence"/>
</dbReference>
<dbReference type="OrthoDB" id="5277254at2759"/>
<accession>A0A3N4IHU0</accession>
<feature type="compositionally biased region" description="Polar residues" evidence="1">
    <location>
        <begin position="105"/>
        <end position="114"/>
    </location>
</feature>
<name>A0A3N4IHU0_ASCIM</name>
<protein>
    <submittedName>
        <fullName evidence="3">Uncharacterized protein</fullName>
    </submittedName>
</protein>
<evidence type="ECO:0000256" key="1">
    <source>
        <dbReference type="SAM" id="MobiDB-lite"/>
    </source>
</evidence>
<keyword evidence="4" id="KW-1185">Reference proteome</keyword>
<evidence type="ECO:0000313" key="4">
    <source>
        <dbReference type="Proteomes" id="UP000275078"/>
    </source>
</evidence>
<dbReference type="EMBL" id="ML119660">
    <property type="protein sequence ID" value="RPA84258.1"/>
    <property type="molecule type" value="Genomic_DNA"/>
</dbReference>
<gene>
    <name evidence="3" type="ORF">BJ508DRAFT_43413</name>
</gene>
<evidence type="ECO:0000256" key="2">
    <source>
        <dbReference type="SAM" id="SignalP"/>
    </source>
</evidence>
<dbReference type="AlphaFoldDB" id="A0A3N4IHU0"/>
<feature type="chain" id="PRO_5018234222" evidence="2">
    <location>
        <begin position="27"/>
        <end position="782"/>
    </location>
</feature>
<keyword evidence="2" id="KW-0732">Signal</keyword>
<proteinExistence type="predicted"/>
<evidence type="ECO:0000313" key="3">
    <source>
        <dbReference type="EMBL" id="RPA84258.1"/>
    </source>
</evidence>
<sequence>MRKPSELLVWFSLFSHYGLFGQLASASPQNAGVTRPVIAERIVEEPQDSSISDDEGVVTITVLSGVATIPQPAATPFQVLQATEIPPPVRTATRAPVAPKAPLQTLPTTSNPGTGVQPLGHNRYVRDVCTSINFQLTANNWRDSGVSDWLKEYSKAWRTHHIHQLYGLLGTIAYVNLGRSDFRCELGTLHSCTVTCQEVVSMVPDEELARKIYFAFTAARHYLQHMERLDRAIQNAGQTVSHWIPQIGFSFFWWRHGDHENFLNMIRGLARSAFLIAAHNSGAWGLPMFDLLLAGESIVSQALRIKGAHDRAVDAYGQWSGYQYATKMFNEQLKSTQMREATEAISQNFFHPNYIVSRPRKFTDWEGNHHMAQQANVAQMSLYLGEMIKRVRFDHHESVKRVLQSDLSEDDGSTLFTLVMSHGDFLSPFGAAAEKRTHTLEEKMTNAIKYQILNLAIRSQTTWIHCTKAFSDAEGHPVKTCHLDKSGPQNLKACVGERVCYLYKWDTKGETTDHLAEIMGTENFHKPPFGLKVADIIQSSVLTHFDHVDTASLNRLWTGKGLESIFDPGAPGSFNIPVCIRDTENWNSPVKPYRYFLDDWNPWSSKKTLPCHCGNEWGGSTAHVWEESGLAALPRFNQYRTETCPRQIDNKLQSKLEKYVARCQLGIYWKNIFMKYVVDRDQFCDYVIDVVTRNGHAGIQQLDPNVRTALECKLSLYDGTRVTKKVCKTFFEENEKNLEARLRSGLGTTMDDVAEKIRKDKEKLDAQVDLATLPAEKDDDAQ</sequence>
<organism evidence="3 4">
    <name type="scientific">Ascobolus immersus RN42</name>
    <dbReference type="NCBI Taxonomy" id="1160509"/>
    <lineage>
        <taxon>Eukaryota</taxon>
        <taxon>Fungi</taxon>
        <taxon>Dikarya</taxon>
        <taxon>Ascomycota</taxon>
        <taxon>Pezizomycotina</taxon>
        <taxon>Pezizomycetes</taxon>
        <taxon>Pezizales</taxon>
        <taxon>Ascobolaceae</taxon>
        <taxon>Ascobolus</taxon>
    </lineage>
</organism>
<feature type="region of interest" description="Disordered" evidence="1">
    <location>
        <begin position="93"/>
        <end position="117"/>
    </location>
</feature>
<feature type="signal peptide" evidence="2">
    <location>
        <begin position="1"/>
        <end position="26"/>
    </location>
</feature>
<reference evidence="3 4" key="1">
    <citation type="journal article" date="2018" name="Nat. Ecol. Evol.">
        <title>Pezizomycetes genomes reveal the molecular basis of ectomycorrhizal truffle lifestyle.</title>
        <authorList>
            <person name="Murat C."/>
            <person name="Payen T."/>
            <person name="Noel B."/>
            <person name="Kuo A."/>
            <person name="Morin E."/>
            <person name="Chen J."/>
            <person name="Kohler A."/>
            <person name="Krizsan K."/>
            <person name="Balestrini R."/>
            <person name="Da Silva C."/>
            <person name="Montanini B."/>
            <person name="Hainaut M."/>
            <person name="Levati E."/>
            <person name="Barry K.W."/>
            <person name="Belfiori B."/>
            <person name="Cichocki N."/>
            <person name="Clum A."/>
            <person name="Dockter R.B."/>
            <person name="Fauchery L."/>
            <person name="Guy J."/>
            <person name="Iotti M."/>
            <person name="Le Tacon F."/>
            <person name="Lindquist E.A."/>
            <person name="Lipzen A."/>
            <person name="Malagnac F."/>
            <person name="Mello A."/>
            <person name="Molinier V."/>
            <person name="Miyauchi S."/>
            <person name="Poulain J."/>
            <person name="Riccioni C."/>
            <person name="Rubini A."/>
            <person name="Sitrit Y."/>
            <person name="Splivallo R."/>
            <person name="Traeger S."/>
            <person name="Wang M."/>
            <person name="Zifcakova L."/>
            <person name="Wipf D."/>
            <person name="Zambonelli A."/>
            <person name="Paolocci F."/>
            <person name="Nowrousian M."/>
            <person name="Ottonello S."/>
            <person name="Baldrian P."/>
            <person name="Spatafora J.W."/>
            <person name="Henrissat B."/>
            <person name="Nagy L.G."/>
            <person name="Aury J.M."/>
            <person name="Wincker P."/>
            <person name="Grigoriev I.V."/>
            <person name="Bonfante P."/>
            <person name="Martin F.M."/>
        </authorList>
    </citation>
    <scope>NUCLEOTIDE SEQUENCE [LARGE SCALE GENOMIC DNA]</scope>
    <source>
        <strain evidence="3 4">RN42</strain>
    </source>
</reference>